<comment type="similarity">
    <text evidence="1">Belongs to the 'GDSL' lipolytic enzyme family.</text>
</comment>
<dbReference type="CDD" id="cd01837">
    <property type="entry name" value="SGNH_plant_lipase_like"/>
    <property type="match status" value="1"/>
</dbReference>
<evidence type="ECO:0000256" key="2">
    <source>
        <dbReference type="SAM" id="Phobius"/>
    </source>
</evidence>
<name>A0A371EFK8_MUCPR</name>
<keyword evidence="2" id="KW-0472">Membrane</keyword>
<dbReference type="PROSITE" id="PS01098">
    <property type="entry name" value="LIPASE_GDSL_SER"/>
    <property type="match status" value="1"/>
</dbReference>
<dbReference type="InterPro" id="IPR008265">
    <property type="entry name" value="Lipase_GDSL_AS"/>
</dbReference>
<protein>
    <submittedName>
        <fullName evidence="3">GDSL esterase/lipase EXL3</fullName>
    </submittedName>
</protein>
<feature type="non-terminal residue" evidence="3">
    <location>
        <position position="1"/>
    </location>
</feature>
<sequence>MDHRNKKFFFEMLLYYQLPLFILWSFTTIIVSQHVSAVSLPNNETVPAIMAFGDSIVDTGNNNYIWTIGKCNFLPYGRDFGRGNQPTGRFSNGLVPSDIAAANFGVKQLLPAYLDPKLQPQDLLTGVSFASGGVGYDPLTSKIASVLSLSKQLDKFREYKNKITETVGENSTTIISKSIYILCSGSNDIANTYSLFRREKYDIAAYTDFMISQATNFLQELYGLGARRIGVFTLPPIGCVPSQRTLRGGIQRTCSDFENQAAMLFNTKLKSQLDALKILFSDARFVYLDIYGPLLNMIQNPAKYGFEVADKGCCGTGDIEVSVLCNRLSPVCSNTSNYIFWDSFHPTQAAYNVLSSTVLDDNKIKEFF</sequence>
<evidence type="ECO:0000256" key="1">
    <source>
        <dbReference type="ARBA" id="ARBA00008668"/>
    </source>
</evidence>
<feature type="transmembrane region" description="Helical" evidence="2">
    <location>
        <begin position="12"/>
        <end position="31"/>
    </location>
</feature>
<accession>A0A371EFK8</accession>
<dbReference type="InterPro" id="IPR050592">
    <property type="entry name" value="GDSL_lipolytic_enzyme"/>
</dbReference>
<dbReference type="Gene3D" id="3.40.50.1110">
    <property type="entry name" value="SGNH hydrolase"/>
    <property type="match status" value="1"/>
</dbReference>
<reference evidence="3" key="1">
    <citation type="submission" date="2018-05" db="EMBL/GenBank/DDBJ databases">
        <title>Draft genome of Mucuna pruriens seed.</title>
        <authorList>
            <person name="Nnadi N.E."/>
            <person name="Vos R."/>
            <person name="Hasami M.H."/>
            <person name="Devisetty U.K."/>
            <person name="Aguiy J.C."/>
        </authorList>
    </citation>
    <scope>NUCLEOTIDE SEQUENCE [LARGE SCALE GENOMIC DNA]</scope>
    <source>
        <strain evidence="3">JCA_2017</strain>
    </source>
</reference>
<dbReference type="OrthoDB" id="1600564at2759"/>
<dbReference type="EMBL" id="QJKJ01014210">
    <property type="protein sequence ID" value="RDX64832.1"/>
    <property type="molecule type" value="Genomic_DNA"/>
</dbReference>
<dbReference type="GO" id="GO:0006629">
    <property type="term" value="P:lipid metabolic process"/>
    <property type="evidence" value="ECO:0007669"/>
    <property type="project" value="InterPro"/>
</dbReference>
<dbReference type="InterPro" id="IPR035669">
    <property type="entry name" value="SGNH_plant_lipase-like"/>
</dbReference>
<dbReference type="GO" id="GO:0005576">
    <property type="term" value="C:extracellular region"/>
    <property type="evidence" value="ECO:0007669"/>
    <property type="project" value="TreeGrafter"/>
</dbReference>
<dbReference type="InterPro" id="IPR036514">
    <property type="entry name" value="SGNH_hydro_sf"/>
</dbReference>
<dbReference type="AlphaFoldDB" id="A0A371EFK8"/>
<dbReference type="InterPro" id="IPR001087">
    <property type="entry name" value="GDSL"/>
</dbReference>
<dbReference type="Pfam" id="PF00657">
    <property type="entry name" value="Lipase_GDSL"/>
    <property type="match status" value="1"/>
</dbReference>
<gene>
    <name evidence="3" type="primary">EXL3</name>
    <name evidence="3" type="ORF">CR513_56563</name>
</gene>
<proteinExistence type="inferred from homology"/>
<dbReference type="FunFam" id="3.40.50.1110:FF:000003">
    <property type="entry name" value="GDSL esterase/lipase APG"/>
    <property type="match status" value="1"/>
</dbReference>
<comment type="caution">
    <text evidence="3">The sequence shown here is derived from an EMBL/GenBank/DDBJ whole genome shotgun (WGS) entry which is preliminary data.</text>
</comment>
<dbReference type="SUPFAM" id="SSF52266">
    <property type="entry name" value="SGNH hydrolase"/>
    <property type="match status" value="1"/>
</dbReference>
<evidence type="ECO:0000313" key="4">
    <source>
        <dbReference type="Proteomes" id="UP000257109"/>
    </source>
</evidence>
<keyword evidence="2" id="KW-1133">Transmembrane helix</keyword>
<keyword evidence="2" id="KW-0812">Transmembrane</keyword>
<organism evidence="3 4">
    <name type="scientific">Mucuna pruriens</name>
    <name type="common">Velvet bean</name>
    <name type="synonym">Dolichos pruriens</name>
    <dbReference type="NCBI Taxonomy" id="157652"/>
    <lineage>
        <taxon>Eukaryota</taxon>
        <taxon>Viridiplantae</taxon>
        <taxon>Streptophyta</taxon>
        <taxon>Embryophyta</taxon>
        <taxon>Tracheophyta</taxon>
        <taxon>Spermatophyta</taxon>
        <taxon>Magnoliopsida</taxon>
        <taxon>eudicotyledons</taxon>
        <taxon>Gunneridae</taxon>
        <taxon>Pentapetalae</taxon>
        <taxon>rosids</taxon>
        <taxon>fabids</taxon>
        <taxon>Fabales</taxon>
        <taxon>Fabaceae</taxon>
        <taxon>Papilionoideae</taxon>
        <taxon>50 kb inversion clade</taxon>
        <taxon>NPAAA clade</taxon>
        <taxon>indigoferoid/millettioid clade</taxon>
        <taxon>Phaseoleae</taxon>
        <taxon>Mucuna</taxon>
    </lineage>
</organism>
<dbReference type="GO" id="GO:0016298">
    <property type="term" value="F:lipase activity"/>
    <property type="evidence" value="ECO:0007669"/>
    <property type="project" value="InterPro"/>
</dbReference>
<dbReference type="Proteomes" id="UP000257109">
    <property type="component" value="Unassembled WGS sequence"/>
</dbReference>
<keyword evidence="4" id="KW-1185">Reference proteome</keyword>
<dbReference type="PANTHER" id="PTHR45642">
    <property type="entry name" value="GDSL ESTERASE/LIPASE EXL3"/>
    <property type="match status" value="1"/>
</dbReference>
<evidence type="ECO:0000313" key="3">
    <source>
        <dbReference type="EMBL" id="RDX64832.1"/>
    </source>
</evidence>
<dbReference type="PANTHER" id="PTHR45642:SF77">
    <property type="entry name" value="GDSL-LIKE LIPASE_ACYLHYDROLASE"/>
    <property type="match status" value="1"/>
</dbReference>